<gene>
    <name evidence="11" type="ORF">CLO192961_LOCUS174723</name>
</gene>
<dbReference type="InterPro" id="IPR011009">
    <property type="entry name" value="Kinase-like_dom_sf"/>
</dbReference>
<dbReference type="CDD" id="cd13994">
    <property type="entry name" value="STKc_HAL4_like"/>
    <property type="match status" value="1"/>
</dbReference>
<dbReference type="Pfam" id="PF00069">
    <property type="entry name" value="Pkinase"/>
    <property type="match status" value="1"/>
</dbReference>
<evidence type="ECO:0000256" key="4">
    <source>
        <dbReference type="ARBA" id="ARBA00022741"/>
    </source>
</evidence>
<evidence type="ECO:0000313" key="11">
    <source>
        <dbReference type="EMBL" id="VUC25734.1"/>
    </source>
</evidence>
<keyword evidence="12" id="KW-1185">Reference proteome</keyword>
<reference evidence="11 12" key="1">
    <citation type="submission" date="2019-06" db="EMBL/GenBank/DDBJ databases">
        <authorList>
            <person name="Broberg M."/>
        </authorList>
    </citation>
    <scope>NUCLEOTIDE SEQUENCE [LARGE SCALE GENOMIC DNA]</scope>
</reference>
<protein>
    <recommendedName>
        <fullName evidence="1">non-specific serine/threonine protein kinase</fullName>
        <ecNumber evidence="1">2.7.11.1</ecNumber>
    </recommendedName>
</protein>
<evidence type="ECO:0000256" key="5">
    <source>
        <dbReference type="ARBA" id="ARBA00022777"/>
    </source>
</evidence>
<comment type="catalytic activity">
    <reaction evidence="8">
        <text>L-seryl-[protein] + ATP = O-phospho-L-seryl-[protein] + ADP + H(+)</text>
        <dbReference type="Rhea" id="RHEA:17989"/>
        <dbReference type="Rhea" id="RHEA-COMP:9863"/>
        <dbReference type="Rhea" id="RHEA-COMP:11604"/>
        <dbReference type="ChEBI" id="CHEBI:15378"/>
        <dbReference type="ChEBI" id="CHEBI:29999"/>
        <dbReference type="ChEBI" id="CHEBI:30616"/>
        <dbReference type="ChEBI" id="CHEBI:83421"/>
        <dbReference type="ChEBI" id="CHEBI:456216"/>
        <dbReference type="EC" id="2.7.11.1"/>
    </reaction>
</comment>
<dbReference type="PANTHER" id="PTHR24343:SF558">
    <property type="entry name" value="PROTEIN KINASE DOMAIN-CONTAINING PROTEIN"/>
    <property type="match status" value="1"/>
</dbReference>
<dbReference type="PROSITE" id="PS50011">
    <property type="entry name" value="PROTEIN_KINASE_DOM"/>
    <property type="match status" value="1"/>
</dbReference>
<accession>A0ABY6U435</accession>
<dbReference type="EMBL" id="CABFNS010000739">
    <property type="protein sequence ID" value="VUC25734.1"/>
    <property type="molecule type" value="Genomic_DNA"/>
</dbReference>
<feature type="region of interest" description="Disordered" evidence="9">
    <location>
        <begin position="1"/>
        <end position="31"/>
    </location>
</feature>
<keyword evidence="6" id="KW-0067">ATP-binding</keyword>
<sequence>MVGLKGLKRAKVPDTPSKRFSTRPQLPGGHAHYIEPKGYQERANTWKKLLGGGKQTSEKEALNSVDTMVEKYGRCLEVAGSGATGTVWLSQKKIHSTGSDALYAIKCVRRNPSEPKEKYSKRLQAEFAMSKQLDHENVVRTLGLFKGPSDDYCKAMEFCAGGDLYMLVHTAGRLEEEEADCFFKQLICGVEYLHEMGVSHRDLKPENLLLTRNGQLKISDFDCSECIRLAWETETRAVSGLCGSEPYIAPEAFLQEEFDGRALDIWACGIIYMAMATGKLLWNIAQKDEDSIYTKYLEDRRGEDGFAPIESLPQEHCRNVLYCILDPRPSRRITVSQLLRSPWVRGIQVCCEVSDS</sequence>
<keyword evidence="5" id="KW-0418">Kinase</keyword>
<dbReference type="Proteomes" id="UP000766486">
    <property type="component" value="Unassembled WGS sequence"/>
</dbReference>
<dbReference type="Gene3D" id="1.10.510.10">
    <property type="entry name" value="Transferase(Phosphotransferase) domain 1"/>
    <property type="match status" value="1"/>
</dbReference>
<evidence type="ECO:0000256" key="1">
    <source>
        <dbReference type="ARBA" id="ARBA00012513"/>
    </source>
</evidence>
<keyword evidence="2" id="KW-0723">Serine/threonine-protein kinase</keyword>
<evidence type="ECO:0000256" key="9">
    <source>
        <dbReference type="SAM" id="MobiDB-lite"/>
    </source>
</evidence>
<evidence type="ECO:0000256" key="8">
    <source>
        <dbReference type="ARBA" id="ARBA00048679"/>
    </source>
</evidence>
<evidence type="ECO:0000256" key="7">
    <source>
        <dbReference type="ARBA" id="ARBA00047899"/>
    </source>
</evidence>
<name>A0ABY6U435_BIOOC</name>
<dbReference type="PANTHER" id="PTHR24343">
    <property type="entry name" value="SERINE/THREONINE KINASE"/>
    <property type="match status" value="1"/>
</dbReference>
<organism evidence="11 12">
    <name type="scientific">Bionectria ochroleuca</name>
    <name type="common">Gliocladium roseum</name>
    <dbReference type="NCBI Taxonomy" id="29856"/>
    <lineage>
        <taxon>Eukaryota</taxon>
        <taxon>Fungi</taxon>
        <taxon>Dikarya</taxon>
        <taxon>Ascomycota</taxon>
        <taxon>Pezizomycotina</taxon>
        <taxon>Sordariomycetes</taxon>
        <taxon>Hypocreomycetidae</taxon>
        <taxon>Hypocreales</taxon>
        <taxon>Bionectriaceae</taxon>
        <taxon>Clonostachys</taxon>
    </lineage>
</organism>
<comment type="caution">
    <text evidence="11">The sequence shown here is derived from an EMBL/GenBank/DDBJ whole genome shotgun (WGS) entry which is preliminary data.</text>
</comment>
<evidence type="ECO:0000259" key="10">
    <source>
        <dbReference type="PROSITE" id="PS50011"/>
    </source>
</evidence>
<keyword evidence="3" id="KW-0808">Transferase</keyword>
<dbReference type="SMART" id="SM00220">
    <property type="entry name" value="S_TKc"/>
    <property type="match status" value="1"/>
</dbReference>
<dbReference type="InterPro" id="IPR008271">
    <property type="entry name" value="Ser/Thr_kinase_AS"/>
</dbReference>
<feature type="compositionally biased region" description="Basic residues" evidence="9">
    <location>
        <begin position="1"/>
        <end position="10"/>
    </location>
</feature>
<evidence type="ECO:0000313" key="12">
    <source>
        <dbReference type="Proteomes" id="UP000766486"/>
    </source>
</evidence>
<dbReference type="EC" id="2.7.11.1" evidence="1"/>
<evidence type="ECO:0000256" key="6">
    <source>
        <dbReference type="ARBA" id="ARBA00022840"/>
    </source>
</evidence>
<evidence type="ECO:0000256" key="2">
    <source>
        <dbReference type="ARBA" id="ARBA00022527"/>
    </source>
</evidence>
<dbReference type="SUPFAM" id="SSF56112">
    <property type="entry name" value="Protein kinase-like (PK-like)"/>
    <property type="match status" value="1"/>
</dbReference>
<keyword evidence="4" id="KW-0547">Nucleotide-binding</keyword>
<feature type="domain" description="Protein kinase" evidence="10">
    <location>
        <begin position="73"/>
        <end position="344"/>
    </location>
</feature>
<comment type="catalytic activity">
    <reaction evidence="7">
        <text>L-threonyl-[protein] + ATP = O-phospho-L-threonyl-[protein] + ADP + H(+)</text>
        <dbReference type="Rhea" id="RHEA:46608"/>
        <dbReference type="Rhea" id="RHEA-COMP:11060"/>
        <dbReference type="Rhea" id="RHEA-COMP:11605"/>
        <dbReference type="ChEBI" id="CHEBI:15378"/>
        <dbReference type="ChEBI" id="CHEBI:30013"/>
        <dbReference type="ChEBI" id="CHEBI:30616"/>
        <dbReference type="ChEBI" id="CHEBI:61977"/>
        <dbReference type="ChEBI" id="CHEBI:456216"/>
        <dbReference type="EC" id="2.7.11.1"/>
    </reaction>
</comment>
<dbReference type="PROSITE" id="PS00108">
    <property type="entry name" value="PROTEIN_KINASE_ST"/>
    <property type="match status" value="1"/>
</dbReference>
<proteinExistence type="predicted"/>
<dbReference type="InterPro" id="IPR000719">
    <property type="entry name" value="Prot_kinase_dom"/>
</dbReference>
<evidence type="ECO:0000256" key="3">
    <source>
        <dbReference type="ARBA" id="ARBA00022679"/>
    </source>
</evidence>